<dbReference type="GO" id="GO:0008276">
    <property type="term" value="F:protein methyltransferase activity"/>
    <property type="evidence" value="ECO:0007669"/>
    <property type="project" value="InterPro"/>
</dbReference>
<evidence type="ECO:0000313" key="1">
    <source>
        <dbReference type="EMBL" id="MCL7052061.1"/>
    </source>
</evidence>
<name>A0AA41W2T6_PAPNU</name>
<dbReference type="InterPro" id="IPR029063">
    <property type="entry name" value="SAM-dependent_MTases_sf"/>
</dbReference>
<dbReference type="InterPro" id="IPR019410">
    <property type="entry name" value="Methyltransf_16"/>
</dbReference>
<protein>
    <recommendedName>
        <fullName evidence="3">Protein N-lysine methyltransferase METTL21A</fullName>
    </recommendedName>
</protein>
<dbReference type="EMBL" id="JAJJMA010345770">
    <property type="protein sequence ID" value="MCL7052061.1"/>
    <property type="molecule type" value="Genomic_DNA"/>
</dbReference>
<dbReference type="SUPFAM" id="SSF53335">
    <property type="entry name" value="S-adenosyl-L-methionine-dependent methyltransferases"/>
    <property type="match status" value="1"/>
</dbReference>
<evidence type="ECO:0000313" key="2">
    <source>
        <dbReference type="Proteomes" id="UP001177140"/>
    </source>
</evidence>
<proteinExistence type="predicted"/>
<evidence type="ECO:0008006" key="3">
    <source>
        <dbReference type="Google" id="ProtNLM"/>
    </source>
</evidence>
<sequence>MSSEIEREKLQAHQTMEKEEEEDDIVCLDASFFMNDNYELTTFTFGSLELKLLCLQSASTDYDLTGQMVWPGCVLLNNYLSQNPHVVQGCSVIELGSGVGATGILCSRFCREVLLTDHNDEIMKKNIELNTSSGTPDCCAGLAAEKLEWGNTDQISQILQRYPKGFDLVLGADIYILTFTLKISDAFPFIPPLFNTVEKLLQLRGKDNCKFILGYVSRAKTMDVMVIEEAVKHGMVVNEVIGTRSVVRNYEGVIYEITLK</sequence>
<gene>
    <name evidence="1" type="ORF">MKW94_025074</name>
</gene>
<reference evidence="1" key="1">
    <citation type="submission" date="2022-03" db="EMBL/GenBank/DDBJ databases">
        <title>A functionally conserved STORR gene fusion in Papaver species that diverged 16.8 million years ago.</title>
        <authorList>
            <person name="Catania T."/>
        </authorList>
    </citation>
    <scope>NUCLEOTIDE SEQUENCE</scope>
    <source>
        <strain evidence="1">S-191538</strain>
    </source>
</reference>
<dbReference type="Proteomes" id="UP001177140">
    <property type="component" value="Unassembled WGS sequence"/>
</dbReference>
<organism evidence="1 2">
    <name type="scientific">Papaver nudicaule</name>
    <name type="common">Iceland poppy</name>
    <dbReference type="NCBI Taxonomy" id="74823"/>
    <lineage>
        <taxon>Eukaryota</taxon>
        <taxon>Viridiplantae</taxon>
        <taxon>Streptophyta</taxon>
        <taxon>Embryophyta</taxon>
        <taxon>Tracheophyta</taxon>
        <taxon>Spermatophyta</taxon>
        <taxon>Magnoliopsida</taxon>
        <taxon>Ranunculales</taxon>
        <taxon>Papaveraceae</taxon>
        <taxon>Papaveroideae</taxon>
        <taxon>Papaver</taxon>
    </lineage>
</organism>
<keyword evidence="2" id="KW-1185">Reference proteome</keyword>
<accession>A0AA41W2T6</accession>
<comment type="caution">
    <text evidence="1">The sequence shown here is derived from an EMBL/GenBank/DDBJ whole genome shotgun (WGS) entry which is preliminary data.</text>
</comment>
<dbReference type="PANTHER" id="PTHR23108">
    <property type="entry name" value="METHYLTRANSFERASE-RELATED"/>
    <property type="match status" value="1"/>
</dbReference>
<dbReference type="PANTHER" id="PTHR23108:SF3">
    <property type="entry name" value="METHYLTRANSFERASE FAMILY PROTEIN"/>
    <property type="match status" value="1"/>
</dbReference>
<dbReference type="Gene3D" id="3.40.50.150">
    <property type="entry name" value="Vaccinia Virus protein VP39"/>
    <property type="match status" value="1"/>
</dbReference>
<dbReference type="Pfam" id="PF10294">
    <property type="entry name" value="Methyltransf_16"/>
    <property type="match status" value="1"/>
</dbReference>
<dbReference type="GO" id="GO:0005634">
    <property type="term" value="C:nucleus"/>
    <property type="evidence" value="ECO:0007669"/>
    <property type="project" value="TreeGrafter"/>
</dbReference>
<dbReference type="AlphaFoldDB" id="A0AA41W2T6"/>
<dbReference type="InterPro" id="IPR038899">
    <property type="entry name" value="METTL22"/>
</dbReference>